<protein>
    <recommendedName>
        <fullName evidence="2">HNH nuclease domain-containing protein</fullName>
    </recommendedName>
</protein>
<comment type="caution">
    <text evidence="3">The sequence shown here is derived from an EMBL/GenBank/DDBJ whole genome shotgun (WGS) entry which is preliminary data.</text>
</comment>
<name>A0A2W6NNM7_9BACL</name>
<evidence type="ECO:0000256" key="1">
    <source>
        <dbReference type="SAM" id="MobiDB-lite"/>
    </source>
</evidence>
<proteinExistence type="predicted"/>
<dbReference type="GO" id="GO:0008270">
    <property type="term" value="F:zinc ion binding"/>
    <property type="evidence" value="ECO:0007669"/>
    <property type="project" value="InterPro"/>
</dbReference>
<gene>
    <name evidence="3" type="ORF">DN757_02030</name>
</gene>
<reference evidence="3 4" key="1">
    <citation type="submission" date="2018-06" db="EMBL/GenBank/DDBJ databases">
        <title>Isolation of heavy metals resistant Paenibacillus silvae NC2 from Gold-Copper mine in ZiJin, China.</title>
        <authorList>
            <person name="Xu J."/>
            <person name="Mazhar H.S."/>
            <person name="Rensing C."/>
        </authorList>
    </citation>
    <scope>NUCLEOTIDE SEQUENCE [LARGE SCALE GENOMIC DNA]</scope>
    <source>
        <strain evidence="3 4">NC2</strain>
    </source>
</reference>
<feature type="domain" description="HNH nuclease" evidence="2">
    <location>
        <begin position="87"/>
        <end position="145"/>
    </location>
</feature>
<dbReference type="InterPro" id="IPR003615">
    <property type="entry name" value="HNH_nuc"/>
</dbReference>
<evidence type="ECO:0000313" key="3">
    <source>
        <dbReference type="EMBL" id="PZT57457.1"/>
    </source>
</evidence>
<dbReference type="GO" id="GO:0004519">
    <property type="term" value="F:endonuclease activity"/>
    <property type="evidence" value="ECO:0007669"/>
    <property type="project" value="InterPro"/>
</dbReference>
<dbReference type="InterPro" id="IPR002711">
    <property type="entry name" value="HNH"/>
</dbReference>
<dbReference type="CDD" id="cd00085">
    <property type="entry name" value="HNHc"/>
    <property type="match status" value="1"/>
</dbReference>
<feature type="compositionally biased region" description="Basic residues" evidence="1">
    <location>
        <begin position="42"/>
        <end position="53"/>
    </location>
</feature>
<dbReference type="EMBL" id="QKWW01000006">
    <property type="protein sequence ID" value="PZT57457.1"/>
    <property type="molecule type" value="Genomic_DNA"/>
</dbReference>
<evidence type="ECO:0000313" key="4">
    <source>
        <dbReference type="Proteomes" id="UP000249204"/>
    </source>
</evidence>
<dbReference type="GO" id="GO:0003676">
    <property type="term" value="F:nucleic acid binding"/>
    <property type="evidence" value="ECO:0007669"/>
    <property type="project" value="InterPro"/>
</dbReference>
<feature type="compositionally biased region" description="Basic and acidic residues" evidence="1">
    <location>
        <begin position="54"/>
        <end position="67"/>
    </location>
</feature>
<dbReference type="SMART" id="SM00507">
    <property type="entry name" value="HNHc"/>
    <property type="match status" value="1"/>
</dbReference>
<dbReference type="Gene3D" id="1.10.30.50">
    <property type="match status" value="1"/>
</dbReference>
<accession>A0A2W6NNM7</accession>
<dbReference type="AlphaFoldDB" id="A0A2W6NNM7"/>
<organism evidence="3 4">
    <name type="scientific">Paenibacillus silvae</name>
    <dbReference type="NCBI Taxonomy" id="1325358"/>
    <lineage>
        <taxon>Bacteria</taxon>
        <taxon>Bacillati</taxon>
        <taxon>Bacillota</taxon>
        <taxon>Bacilli</taxon>
        <taxon>Bacillales</taxon>
        <taxon>Paenibacillaceae</taxon>
        <taxon>Paenibacillus</taxon>
    </lineage>
</organism>
<dbReference type="Proteomes" id="UP000249204">
    <property type="component" value="Unassembled WGS sequence"/>
</dbReference>
<feature type="region of interest" description="Disordered" evidence="1">
    <location>
        <begin position="35"/>
        <end position="74"/>
    </location>
</feature>
<dbReference type="Pfam" id="PF01844">
    <property type="entry name" value="HNH"/>
    <property type="match status" value="1"/>
</dbReference>
<evidence type="ECO:0000259" key="2">
    <source>
        <dbReference type="SMART" id="SM00507"/>
    </source>
</evidence>
<sequence length="184" mass="22422">MSSWCRECKSAQSLNWQNQNPEKYSQIKKDWYKKNLDFQQKQRNKSKSPKMKKKQSEWRYRNPDKVKQHSTYRNKHKKHEISISEWRSCKSYFQQCCAYCGLHASEHYRLRKGVKQKIDLHRDHVDHNGSNRIDNCIPACMNCNSSKYNKRLFDWFNVGNKNYSIERAEKILTWLYIDWKVNMT</sequence>